<feature type="region of interest" description="Disordered" evidence="1">
    <location>
        <begin position="178"/>
        <end position="219"/>
    </location>
</feature>
<feature type="compositionally biased region" description="Polar residues" evidence="1">
    <location>
        <begin position="555"/>
        <end position="564"/>
    </location>
</feature>
<evidence type="ECO:0000313" key="3">
    <source>
        <dbReference type="EMBL" id="KAJ3056263.1"/>
    </source>
</evidence>
<feature type="region of interest" description="Disordered" evidence="1">
    <location>
        <begin position="483"/>
        <end position="564"/>
    </location>
</feature>
<sequence length="564" mass="60960">MADRDKKKRDERNLKILQDLLQQPGNDRCADCGERGPKWASVNLGVFVYENLDVRDTTYFCHLKNGKLTQKEQLMTKWGNTKANAQFLAGGAPPAPSQSDSDMETYIRNKYERRVYERAGNPSRQYEAVDAPNSRDEANYANQLRTLSSMGFNDTSRNIAALKYAKGNMDAAVEYLVSNSSSQSSSSPSRNQAPPPQPPRTISQTAPQSQRQQPQSTDPLQSAIEGLRNLGFTNDDDNRAALRQSGGKVEAAVNILLDRRRASSAVQQPVQAQVQQVQQQQQQRTGTPIPSGAFAIEPPQQSGRAQRGMRPATRQQQQGGVDLFGEGADFGGSATHGQNQGQSQAASDLFGLNEPPQPTEQPSASLSKPTVAKDSIMSLFNTPSPQQPHMMLGTNPFGMPQQQGYMMGGAPQLNPYGMNQMGMMQQQQGMMGMQQGMGMVRPGFGGMMPGPMMPGQGMQGQGMMGMQGQPAYATFSPARQAGPFGGAGFGTPPLGYTPPQSSTPRMNTPNPFGPSLSQSSMFGSQQQQQQPQQDAAPPKPDLFADLGPSFVQKATGVSKQNPFG</sequence>
<organism evidence="3 4">
    <name type="scientific">Rhizophlyctis rosea</name>
    <dbReference type="NCBI Taxonomy" id="64517"/>
    <lineage>
        <taxon>Eukaryota</taxon>
        <taxon>Fungi</taxon>
        <taxon>Fungi incertae sedis</taxon>
        <taxon>Chytridiomycota</taxon>
        <taxon>Chytridiomycota incertae sedis</taxon>
        <taxon>Chytridiomycetes</taxon>
        <taxon>Rhizophlyctidales</taxon>
        <taxon>Rhizophlyctidaceae</taxon>
        <taxon>Rhizophlyctis</taxon>
    </lineage>
</organism>
<dbReference type="InterPro" id="IPR037278">
    <property type="entry name" value="ARFGAP/RecO"/>
</dbReference>
<dbReference type="InterPro" id="IPR044520">
    <property type="entry name" value="ARF_GAP_AGD5/15"/>
</dbReference>
<feature type="compositionally biased region" description="Low complexity" evidence="1">
    <location>
        <begin position="178"/>
        <end position="192"/>
    </location>
</feature>
<name>A0AAD5X8M9_9FUNG</name>
<dbReference type="InterPro" id="IPR015940">
    <property type="entry name" value="UBA"/>
</dbReference>
<evidence type="ECO:0000256" key="1">
    <source>
        <dbReference type="SAM" id="MobiDB-lite"/>
    </source>
</evidence>
<evidence type="ECO:0000313" key="4">
    <source>
        <dbReference type="Proteomes" id="UP001212841"/>
    </source>
</evidence>
<dbReference type="Gene3D" id="1.10.8.10">
    <property type="entry name" value="DNA helicase RuvA subunit, C-terminal domain"/>
    <property type="match status" value="2"/>
</dbReference>
<dbReference type="AlphaFoldDB" id="A0AAD5X8M9"/>
<dbReference type="Proteomes" id="UP001212841">
    <property type="component" value="Unassembled WGS sequence"/>
</dbReference>
<dbReference type="SMART" id="SM00165">
    <property type="entry name" value="UBA"/>
    <property type="match status" value="2"/>
</dbReference>
<dbReference type="InterPro" id="IPR038508">
    <property type="entry name" value="ArfGAP_dom_sf"/>
</dbReference>
<feature type="region of interest" description="Disordered" evidence="1">
    <location>
        <begin position="277"/>
        <end position="367"/>
    </location>
</feature>
<dbReference type="PANTHER" id="PTHR46419:SF2">
    <property type="entry name" value="ADP-RIBOSYLATION FACTOR GTPASE-ACTIVATING PROTEIN AGD5"/>
    <property type="match status" value="1"/>
</dbReference>
<evidence type="ECO:0000259" key="2">
    <source>
        <dbReference type="PROSITE" id="PS50030"/>
    </source>
</evidence>
<dbReference type="SUPFAM" id="SSF46934">
    <property type="entry name" value="UBA-like"/>
    <property type="match status" value="2"/>
</dbReference>
<dbReference type="Pfam" id="PF00627">
    <property type="entry name" value="UBA"/>
    <property type="match status" value="2"/>
</dbReference>
<reference evidence="3" key="1">
    <citation type="submission" date="2020-05" db="EMBL/GenBank/DDBJ databases">
        <title>Phylogenomic resolution of chytrid fungi.</title>
        <authorList>
            <person name="Stajich J.E."/>
            <person name="Amses K."/>
            <person name="Simmons R."/>
            <person name="Seto K."/>
            <person name="Myers J."/>
            <person name="Bonds A."/>
            <person name="Quandt C.A."/>
            <person name="Barry K."/>
            <person name="Liu P."/>
            <person name="Grigoriev I."/>
            <person name="Longcore J.E."/>
            <person name="James T.Y."/>
        </authorList>
    </citation>
    <scope>NUCLEOTIDE SEQUENCE</scope>
    <source>
        <strain evidence="3">JEL0318</strain>
    </source>
</reference>
<accession>A0AAD5X8M9</accession>
<dbReference type="GO" id="GO:0005096">
    <property type="term" value="F:GTPase activator activity"/>
    <property type="evidence" value="ECO:0007669"/>
    <property type="project" value="InterPro"/>
</dbReference>
<feature type="compositionally biased region" description="Low complexity" evidence="1">
    <location>
        <begin position="515"/>
        <end position="533"/>
    </location>
</feature>
<gene>
    <name evidence="3" type="ORF">HK097_007475</name>
</gene>
<feature type="compositionally biased region" description="Polar residues" evidence="1">
    <location>
        <begin position="335"/>
        <end position="346"/>
    </location>
</feature>
<protein>
    <recommendedName>
        <fullName evidence="2">UBA domain-containing protein</fullName>
    </recommendedName>
</protein>
<dbReference type="Gene3D" id="1.10.220.150">
    <property type="entry name" value="Arf GTPase activating protein"/>
    <property type="match status" value="1"/>
</dbReference>
<proteinExistence type="predicted"/>
<feature type="compositionally biased region" description="Polar residues" evidence="1">
    <location>
        <begin position="498"/>
        <end position="510"/>
    </location>
</feature>
<dbReference type="PROSITE" id="PS50030">
    <property type="entry name" value="UBA"/>
    <property type="match status" value="2"/>
</dbReference>
<dbReference type="SMART" id="SM00105">
    <property type="entry name" value="ArfGap"/>
    <property type="match status" value="1"/>
</dbReference>
<feature type="domain" description="UBA" evidence="2">
    <location>
        <begin position="216"/>
        <end position="259"/>
    </location>
</feature>
<dbReference type="EMBL" id="JADGJD010000039">
    <property type="protein sequence ID" value="KAJ3056263.1"/>
    <property type="molecule type" value="Genomic_DNA"/>
</dbReference>
<dbReference type="InterPro" id="IPR001164">
    <property type="entry name" value="ArfGAP_dom"/>
</dbReference>
<dbReference type="InterPro" id="IPR009060">
    <property type="entry name" value="UBA-like_sf"/>
</dbReference>
<dbReference type="PANTHER" id="PTHR46419">
    <property type="entry name" value="ADP-RIBOSYLATION FACTOR GTPASE-ACTIVATING PROTEIN AGD5"/>
    <property type="match status" value="1"/>
</dbReference>
<dbReference type="Pfam" id="PF01412">
    <property type="entry name" value="ArfGap"/>
    <property type="match status" value="1"/>
</dbReference>
<feature type="compositionally biased region" description="Low complexity" evidence="1">
    <location>
        <begin position="203"/>
        <end position="217"/>
    </location>
</feature>
<comment type="caution">
    <text evidence="3">The sequence shown here is derived from an EMBL/GenBank/DDBJ whole genome shotgun (WGS) entry which is preliminary data.</text>
</comment>
<feature type="domain" description="UBA" evidence="2">
    <location>
        <begin position="134"/>
        <end position="179"/>
    </location>
</feature>
<dbReference type="SUPFAM" id="SSF57863">
    <property type="entry name" value="ArfGap/RecO-like zinc finger"/>
    <property type="match status" value="1"/>
</dbReference>
<keyword evidence="4" id="KW-1185">Reference proteome</keyword>